<feature type="transmembrane region" description="Helical" evidence="2">
    <location>
        <begin position="128"/>
        <end position="148"/>
    </location>
</feature>
<evidence type="ECO:0000256" key="1">
    <source>
        <dbReference type="SAM" id="MobiDB-lite"/>
    </source>
</evidence>
<sequence length="349" mass="35448">MTRDEGRDDARDDRRGPGDEETIGELNGEPIGAPALPPWTGEVRGRAADGVTGLLRTPGAQWAATALLVVVAVQLVIAGPWAPVRLSVAGATIHVAQLLLAAIPMLLALTLFLATPPRLLPGSPAGRPGLVTGLLAALCLTAVGALLPGVFYPFWQWAAIGIPLIVQVALIVAFAQASDVFLAGTPTGGTPTGAPAAAPPSGATVISEPAIDAPLIGTAPHPGRRVPTAAIAAYAAIGIAVAVAAILAVPDVGGGAWWALLELVEYALVATMAVLAWGVDRLAGVGGTLYVVGQALSTAHIHLFALPAPSTWIPIVLPLITWAYVLALTLITAGALRRALGTGRTLRTQ</sequence>
<keyword evidence="2" id="KW-0812">Transmembrane</keyword>
<feature type="transmembrane region" description="Helical" evidence="2">
    <location>
        <begin position="231"/>
        <end position="249"/>
    </location>
</feature>
<feature type="transmembrane region" description="Helical" evidence="2">
    <location>
        <begin position="154"/>
        <end position="175"/>
    </location>
</feature>
<feature type="transmembrane region" description="Helical" evidence="2">
    <location>
        <begin position="255"/>
        <end position="277"/>
    </location>
</feature>
<dbReference type="Proteomes" id="UP000625527">
    <property type="component" value="Unassembled WGS sequence"/>
</dbReference>
<organism evidence="3 4">
    <name type="scientific">Myceligenerans pegani</name>
    <dbReference type="NCBI Taxonomy" id="2776917"/>
    <lineage>
        <taxon>Bacteria</taxon>
        <taxon>Bacillati</taxon>
        <taxon>Actinomycetota</taxon>
        <taxon>Actinomycetes</taxon>
        <taxon>Micrococcales</taxon>
        <taxon>Promicromonosporaceae</taxon>
        <taxon>Myceligenerans</taxon>
    </lineage>
</organism>
<proteinExistence type="predicted"/>
<dbReference type="EMBL" id="JADAQT010000073">
    <property type="protein sequence ID" value="MBE1875958.1"/>
    <property type="molecule type" value="Genomic_DNA"/>
</dbReference>
<feature type="transmembrane region" description="Helical" evidence="2">
    <location>
        <begin position="312"/>
        <end position="336"/>
    </location>
</feature>
<evidence type="ECO:0000313" key="4">
    <source>
        <dbReference type="Proteomes" id="UP000625527"/>
    </source>
</evidence>
<feature type="transmembrane region" description="Helical" evidence="2">
    <location>
        <begin position="94"/>
        <end position="116"/>
    </location>
</feature>
<evidence type="ECO:0000313" key="3">
    <source>
        <dbReference type="EMBL" id="MBE1875958.1"/>
    </source>
</evidence>
<evidence type="ECO:0008006" key="5">
    <source>
        <dbReference type="Google" id="ProtNLM"/>
    </source>
</evidence>
<comment type="caution">
    <text evidence="3">The sequence shown here is derived from an EMBL/GenBank/DDBJ whole genome shotgun (WGS) entry which is preliminary data.</text>
</comment>
<gene>
    <name evidence="3" type="ORF">IHE71_09570</name>
</gene>
<accession>A0ABR9MX56</accession>
<keyword evidence="2" id="KW-1133">Transmembrane helix</keyword>
<feature type="region of interest" description="Disordered" evidence="1">
    <location>
        <begin position="1"/>
        <end position="39"/>
    </location>
</feature>
<keyword evidence="4" id="KW-1185">Reference proteome</keyword>
<feature type="transmembrane region" description="Helical" evidence="2">
    <location>
        <begin position="289"/>
        <end position="306"/>
    </location>
</feature>
<feature type="transmembrane region" description="Helical" evidence="2">
    <location>
        <begin position="62"/>
        <end position="82"/>
    </location>
</feature>
<protein>
    <recommendedName>
        <fullName evidence="5">Integral membrane protein</fullName>
    </recommendedName>
</protein>
<evidence type="ECO:0000256" key="2">
    <source>
        <dbReference type="SAM" id="Phobius"/>
    </source>
</evidence>
<name>A0ABR9MX56_9MICO</name>
<dbReference type="RefSeq" id="WP_192862527.1">
    <property type="nucleotide sequence ID" value="NZ_JADAQT010000073.1"/>
</dbReference>
<reference evidence="3 4" key="1">
    <citation type="submission" date="2020-10" db="EMBL/GenBank/DDBJ databases">
        <title>Myceligenerans pegani sp. nov., an endophytic actinomycete isolated from Peganum harmala L. in Xinjiang, China.</title>
        <authorList>
            <person name="Xin L."/>
        </authorList>
    </citation>
    <scope>NUCLEOTIDE SEQUENCE [LARGE SCALE GENOMIC DNA]</scope>
    <source>
        <strain evidence="3 4">TRM65318</strain>
    </source>
</reference>
<keyword evidence="2" id="KW-0472">Membrane</keyword>
<feature type="compositionally biased region" description="Basic and acidic residues" evidence="1">
    <location>
        <begin position="1"/>
        <end position="18"/>
    </location>
</feature>